<evidence type="ECO:0000313" key="3">
    <source>
        <dbReference type="Proteomes" id="UP000298663"/>
    </source>
</evidence>
<organism evidence="2 3">
    <name type="scientific">Steinernema carpocapsae</name>
    <name type="common">Entomopathogenic nematode</name>
    <dbReference type="NCBI Taxonomy" id="34508"/>
    <lineage>
        <taxon>Eukaryota</taxon>
        <taxon>Metazoa</taxon>
        <taxon>Ecdysozoa</taxon>
        <taxon>Nematoda</taxon>
        <taxon>Chromadorea</taxon>
        <taxon>Rhabditida</taxon>
        <taxon>Tylenchina</taxon>
        <taxon>Panagrolaimomorpha</taxon>
        <taxon>Strongyloidoidea</taxon>
        <taxon>Steinernematidae</taxon>
        <taxon>Steinernema</taxon>
    </lineage>
</organism>
<dbReference type="AlphaFoldDB" id="A0A4U5MRN5"/>
<reference evidence="2 3" key="2">
    <citation type="journal article" date="2019" name="G3 (Bethesda)">
        <title>Hybrid Assembly of the Genome of the Entomopathogenic Nematode Steinernema carpocapsae Identifies the X-Chromosome.</title>
        <authorList>
            <person name="Serra L."/>
            <person name="Macchietto M."/>
            <person name="Macias-Munoz A."/>
            <person name="McGill C.J."/>
            <person name="Rodriguez I.M."/>
            <person name="Rodriguez B."/>
            <person name="Murad R."/>
            <person name="Mortazavi A."/>
        </authorList>
    </citation>
    <scope>NUCLEOTIDE SEQUENCE [LARGE SCALE GENOMIC DNA]</scope>
    <source>
        <strain evidence="2 3">ALL</strain>
    </source>
</reference>
<comment type="caution">
    <text evidence="2">The sequence shown here is derived from an EMBL/GenBank/DDBJ whole genome shotgun (WGS) entry which is preliminary data.</text>
</comment>
<name>A0A4U5MRN5_STECR</name>
<sequence>MYGRSGEWVWRFSIPFSRQFRRAEGLERLRERTQGSQGNNPSRRKMNTCRSSRSICLCRGAHKPETLRRRPHLKLLHTLDQIPALL</sequence>
<evidence type="ECO:0000313" key="2">
    <source>
        <dbReference type="EMBL" id="TKR72152.1"/>
    </source>
</evidence>
<protein>
    <submittedName>
        <fullName evidence="2">Uncharacterized protein</fullName>
    </submittedName>
</protein>
<reference evidence="2 3" key="1">
    <citation type="journal article" date="2015" name="Genome Biol.">
        <title>Comparative genomics of Steinernema reveals deeply conserved gene regulatory networks.</title>
        <authorList>
            <person name="Dillman A.R."/>
            <person name="Macchietto M."/>
            <person name="Porter C.F."/>
            <person name="Rogers A."/>
            <person name="Williams B."/>
            <person name="Antoshechkin I."/>
            <person name="Lee M.M."/>
            <person name="Goodwin Z."/>
            <person name="Lu X."/>
            <person name="Lewis E.E."/>
            <person name="Goodrich-Blair H."/>
            <person name="Stock S.P."/>
            <person name="Adams B.J."/>
            <person name="Sternberg P.W."/>
            <person name="Mortazavi A."/>
        </authorList>
    </citation>
    <scope>NUCLEOTIDE SEQUENCE [LARGE SCALE GENOMIC DNA]</scope>
    <source>
        <strain evidence="2 3">ALL</strain>
    </source>
</reference>
<accession>A0A4U5MRN5</accession>
<proteinExistence type="predicted"/>
<feature type="region of interest" description="Disordered" evidence="1">
    <location>
        <begin position="27"/>
        <end position="48"/>
    </location>
</feature>
<evidence type="ECO:0000256" key="1">
    <source>
        <dbReference type="SAM" id="MobiDB-lite"/>
    </source>
</evidence>
<keyword evidence="3" id="KW-1185">Reference proteome</keyword>
<dbReference type="EMBL" id="AZBU02000006">
    <property type="protein sequence ID" value="TKR72152.1"/>
    <property type="molecule type" value="Genomic_DNA"/>
</dbReference>
<gene>
    <name evidence="2" type="ORF">L596_019654</name>
</gene>
<dbReference type="Proteomes" id="UP000298663">
    <property type="component" value="Unassembled WGS sequence"/>
</dbReference>